<evidence type="ECO:0000256" key="4">
    <source>
        <dbReference type="ARBA" id="ARBA00022475"/>
    </source>
</evidence>
<dbReference type="InterPro" id="IPR003804">
    <property type="entry name" value="Lactate_perm"/>
</dbReference>
<dbReference type="KEGG" id="nav:JQS30_03940"/>
<organism evidence="9 10">
    <name type="scientific">Natronoglycomyces albus</name>
    <dbReference type="NCBI Taxonomy" id="2811108"/>
    <lineage>
        <taxon>Bacteria</taxon>
        <taxon>Bacillati</taxon>
        <taxon>Actinomycetota</taxon>
        <taxon>Actinomycetes</taxon>
        <taxon>Glycomycetales</taxon>
        <taxon>Glycomycetaceae</taxon>
        <taxon>Natronoglycomyces</taxon>
    </lineage>
</organism>
<feature type="transmembrane region" description="Helical" evidence="8">
    <location>
        <begin position="232"/>
        <end position="250"/>
    </location>
</feature>
<feature type="transmembrane region" description="Helical" evidence="8">
    <location>
        <begin position="206"/>
        <end position="226"/>
    </location>
</feature>
<evidence type="ECO:0000256" key="3">
    <source>
        <dbReference type="ARBA" id="ARBA00022448"/>
    </source>
</evidence>
<keyword evidence="4 8" id="KW-1003">Cell membrane</keyword>
<reference evidence="9" key="1">
    <citation type="submission" date="2021-02" db="EMBL/GenBank/DDBJ databases">
        <title>Natronoglycomyces albus gen. nov., sp. nov, a haloalkaliphilic actinobacterium from a soda solonchak soil.</title>
        <authorList>
            <person name="Sorokin D.Y."/>
            <person name="Khijniak T.V."/>
            <person name="Zakharycheva A.P."/>
            <person name="Boueva O.V."/>
            <person name="Ariskina E.V."/>
            <person name="Hahnke R.L."/>
            <person name="Bunk B."/>
            <person name="Sproer C."/>
            <person name="Schumann P."/>
            <person name="Evtushenko L.I."/>
            <person name="Kublanov I.V."/>
        </authorList>
    </citation>
    <scope>NUCLEOTIDE SEQUENCE</scope>
    <source>
        <strain evidence="9">DSM 106290</strain>
    </source>
</reference>
<evidence type="ECO:0000256" key="6">
    <source>
        <dbReference type="ARBA" id="ARBA00022989"/>
    </source>
</evidence>
<feature type="transmembrane region" description="Helical" evidence="8">
    <location>
        <begin position="262"/>
        <end position="284"/>
    </location>
</feature>
<feature type="transmembrane region" description="Helical" evidence="8">
    <location>
        <begin position="102"/>
        <end position="132"/>
    </location>
</feature>
<sequence>MAAVSPLVIALLATAVFRRPAHLAALFGIAVTIAVVVFVPNFTTSATELTRALAAAGLISLSAAAVIVPGLYLNQQLTERHIHTRLVEWTDALPLRAPQKSALIVVGVAPALESMTGFGMSLLVTVPLLMAVTRRETALRQSLLSMNIMPWGTLGLATLVGSTLSGQELGALALSTAVVSMLVFPLFGALSSAMAVVNNSSERRRAIVSGSMLGSVFSLALLGMNWLGFVELAGVCAGIATVLVGLWLFAPSKALILPPREAMRPYALIFSLVVLLRVAPLVGIPVDAAALNAGNVAFNPLTSPGIALVATVLILGRGRLRTDHVHATALRAWKPILTLTTFTVMAQVMVASSMVTSISESLPVDNPLLYLFVAVLIGMASGYLTGSGVGGNALMLPMQSGIGAQMGHPLLFSAVQNSAAGHTVFASMPIVLLTLAIAGEGKKGEDTQLVRFSLMTSVGVYAALLLGSAGLYVLL</sequence>
<feature type="transmembrane region" description="Helical" evidence="8">
    <location>
        <begin position="144"/>
        <end position="164"/>
    </location>
</feature>
<evidence type="ECO:0000256" key="5">
    <source>
        <dbReference type="ARBA" id="ARBA00022692"/>
    </source>
</evidence>
<name>A0A895XRW4_9ACTN</name>
<keyword evidence="5 8" id="KW-0812">Transmembrane</keyword>
<feature type="transmembrane region" description="Helical" evidence="8">
    <location>
        <begin position="170"/>
        <end position="194"/>
    </location>
</feature>
<dbReference type="GO" id="GO:0015295">
    <property type="term" value="F:solute:proton symporter activity"/>
    <property type="evidence" value="ECO:0007669"/>
    <property type="project" value="TreeGrafter"/>
</dbReference>
<evidence type="ECO:0000256" key="2">
    <source>
        <dbReference type="ARBA" id="ARBA00010100"/>
    </source>
</evidence>
<dbReference type="Proteomes" id="UP000662939">
    <property type="component" value="Chromosome"/>
</dbReference>
<comment type="similarity">
    <text evidence="2 8">Belongs to the lactate permease family.</text>
</comment>
<feature type="transmembrane region" description="Helical" evidence="8">
    <location>
        <begin position="336"/>
        <end position="356"/>
    </location>
</feature>
<feature type="transmembrane region" description="Helical" evidence="8">
    <location>
        <begin position="20"/>
        <end position="40"/>
    </location>
</feature>
<keyword evidence="7 8" id="KW-0472">Membrane</keyword>
<dbReference type="GO" id="GO:0015129">
    <property type="term" value="F:lactate transmembrane transporter activity"/>
    <property type="evidence" value="ECO:0007669"/>
    <property type="project" value="UniProtKB-UniRule"/>
</dbReference>
<gene>
    <name evidence="9" type="ORF">JQS30_03940</name>
</gene>
<dbReference type="EMBL" id="CP070496">
    <property type="protein sequence ID" value="QSB06079.1"/>
    <property type="molecule type" value="Genomic_DNA"/>
</dbReference>
<feature type="transmembrane region" description="Helical" evidence="8">
    <location>
        <begin position="52"/>
        <end position="72"/>
    </location>
</feature>
<evidence type="ECO:0000313" key="9">
    <source>
        <dbReference type="EMBL" id="QSB06079.1"/>
    </source>
</evidence>
<proteinExistence type="inferred from homology"/>
<dbReference type="AlphaFoldDB" id="A0A895XRW4"/>
<evidence type="ECO:0000256" key="8">
    <source>
        <dbReference type="RuleBase" id="RU365092"/>
    </source>
</evidence>
<keyword evidence="10" id="KW-1185">Reference proteome</keyword>
<dbReference type="PANTHER" id="PTHR30003">
    <property type="entry name" value="L-LACTATE PERMEASE"/>
    <property type="match status" value="1"/>
</dbReference>
<dbReference type="RefSeq" id="WP_213172090.1">
    <property type="nucleotide sequence ID" value="NZ_CP070496.1"/>
</dbReference>
<dbReference type="GO" id="GO:0005886">
    <property type="term" value="C:plasma membrane"/>
    <property type="evidence" value="ECO:0007669"/>
    <property type="project" value="UniProtKB-SubCell"/>
</dbReference>
<comment type="function">
    <text evidence="8">Uptake of L-lactate across the membrane. Can also transport D-lactate and glycolate.</text>
</comment>
<comment type="subcellular location">
    <subcellularLocation>
        <location evidence="1 8">Cell membrane</location>
        <topology evidence="1 8">Multi-pass membrane protein</topology>
    </subcellularLocation>
</comment>
<evidence type="ECO:0000256" key="7">
    <source>
        <dbReference type="ARBA" id="ARBA00023136"/>
    </source>
</evidence>
<evidence type="ECO:0000313" key="10">
    <source>
        <dbReference type="Proteomes" id="UP000662939"/>
    </source>
</evidence>
<evidence type="ECO:0000256" key="1">
    <source>
        <dbReference type="ARBA" id="ARBA00004651"/>
    </source>
</evidence>
<dbReference type="Pfam" id="PF02652">
    <property type="entry name" value="Lactate_perm"/>
    <property type="match status" value="1"/>
</dbReference>
<keyword evidence="6 8" id="KW-1133">Transmembrane helix</keyword>
<feature type="transmembrane region" description="Helical" evidence="8">
    <location>
        <begin position="449"/>
        <end position="474"/>
    </location>
</feature>
<keyword evidence="3 8" id="KW-0813">Transport</keyword>
<feature type="transmembrane region" description="Helical" evidence="8">
    <location>
        <begin position="368"/>
        <end position="389"/>
    </location>
</feature>
<accession>A0A895XRW4</accession>
<dbReference type="PANTHER" id="PTHR30003:SF0">
    <property type="entry name" value="GLYCOLATE PERMEASE GLCA-RELATED"/>
    <property type="match status" value="1"/>
</dbReference>
<feature type="transmembrane region" description="Helical" evidence="8">
    <location>
        <begin position="410"/>
        <end position="437"/>
    </location>
</feature>
<feature type="transmembrane region" description="Helical" evidence="8">
    <location>
        <begin position="296"/>
        <end position="315"/>
    </location>
</feature>
<protein>
    <recommendedName>
        <fullName evidence="8">L-lactate permease</fullName>
    </recommendedName>
</protein>